<feature type="transmembrane region" description="Helical" evidence="5">
    <location>
        <begin position="43"/>
        <end position="68"/>
    </location>
</feature>
<name>A0A0G4K428_9SPIR</name>
<evidence type="ECO:0000256" key="5">
    <source>
        <dbReference type="RuleBase" id="RU361157"/>
    </source>
</evidence>
<dbReference type="PANTHER" id="PTHR43229">
    <property type="entry name" value="NODULATION PROTEIN J"/>
    <property type="match status" value="1"/>
</dbReference>
<protein>
    <recommendedName>
        <fullName evidence="5">Transport permease protein</fullName>
    </recommendedName>
</protein>
<dbReference type="GO" id="GO:0005886">
    <property type="term" value="C:plasma membrane"/>
    <property type="evidence" value="ECO:0007669"/>
    <property type="project" value="UniProtKB-SubCell"/>
</dbReference>
<evidence type="ECO:0000313" key="7">
    <source>
        <dbReference type="EMBL" id="CRF31844.1"/>
    </source>
</evidence>
<feature type="transmembrane region" description="Helical" evidence="5">
    <location>
        <begin position="16"/>
        <end position="37"/>
    </location>
</feature>
<sequence>MKTIFKLTMKKAIRDPFLIFWSIFFPLVIVISMGIFFKMESYTIHILTAMSCVSVLAYSFMTTSFNVLSQRRRGVYNLLKVTPLPLYKYIISLSCAWVIISIISCLFVFCVCALFFKLEFSFVSILLFLPVIIFASLLYIFISFFVSSLVKTNEVASILYNIILMGSMFLSDGYYSLYNAPNIIKFLSKLNIFQHFLNAFRGAFYFDFYAYFTGIAVILVCLVVALILAVNTFRYADK</sequence>
<evidence type="ECO:0000259" key="6">
    <source>
        <dbReference type="PROSITE" id="PS51012"/>
    </source>
</evidence>
<keyword evidence="3 5" id="KW-1133">Transmembrane helix</keyword>
<evidence type="ECO:0000256" key="4">
    <source>
        <dbReference type="ARBA" id="ARBA00023136"/>
    </source>
</evidence>
<evidence type="ECO:0000256" key="3">
    <source>
        <dbReference type="ARBA" id="ARBA00022989"/>
    </source>
</evidence>
<dbReference type="InterPro" id="IPR051784">
    <property type="entry name" value="Nod_factor_ABC_transporter"/>
</dbReference>
<organism evidence="7 8">
    <name type="scientific">Brachyspira suanatina</name>
    <dbReference type="NCBI Taxonomy" id="381802"/>
    <lineage>
        <taxon>Bacteria</taxon>
        <taxon>Pseudomonadati</taxon>
        <taxon>Spirochaetota</taxon>
        <taxon>Spirochaetia</taxon>
        <taxon>Brachyspirales</taxon>
        <taxon>Brachyspiraceae</taxon>
        <taxon>Brachyspira</taxon>
    </lineage>
</organism>
<keyword evidence="5" id="KW-0813">Transport</keyword>
<dbReference type="PANTHER" id="PTHR43229:SF6">
    <property type="entry name" value="ABC-TYPE MULTIDRUG TRANSPORT SYSTEM, PERMEASE COMPONENT"/>
    <property type="match status" value="1"/>
</dbReference>
<keyword evidence="2 5" id="KW-0812">Transmembrane</keyword>
<dbReference type="InterPro" id="IPR047817">
    <property type="entry name" value="ABC2_TM_bact-type"/>
</dbReference>
<accession>A0A0G4K428</accession>
<comment type="similarity">
    <text evidence="5">Belongs to the ABC-2 integral membrane protein family.</text>
</comment>
<feature type="transmembrane region" description="Helical" evidence="5">
    <location>
        <begin position="89"/>
        <end position="116"/>
    </location>
</feature>
<feature type="transmembrane region" description="Helical" evidence="5">
    <location>
        <begin position="122"/>
        <end position="146"/>
    </location>
</feature>
<keyword evidence="4 5" id="KW-0472">Membrane</keyword>
<dbReference type="OrthoDB" id="9774758at2"/>
<comment type="subcellular location">
    <subcellularLocation>
        <location evidence="5">Cell membrane</location>
        <topology evidence="5">Multi-pass membrane protein</topology>
    </subcellularLocation>
    <subcellularLocation>
        <location evidence="1">Membrane</location>
        <topology evidence="1">Multi-pass membrane protein</topology>
    </subcellularLocation>
</comment>
<proteinExistence type="inferred from homology"/>
<dbReference type="InterPro" id="IPR013525">
    <property type="entry name" value="ABC2_TM"/>
</dbReference>
<dbReference type="Pfam" id="PF01061">
    <property type="entry name" value="ABC2_membrane"/>
    <property type="match status" value="1"/>
</dbReference>
<dbReference type="RefSeq" id="WP_012671843.1">
    <property type="nucleotide sequence ID" value="NZ_CVLB01000001.1"/>
</dbReference>
<reference evidence="8" key="1">
    <citation type="submission" date="2015-04" db="EMBL/GenBank/DDBJ databases">
        <authorList>
            <person name="Mushtaq Mamoona"/>
        </authorList>
    </citation>
    <scope>NUCLEOTIDE SEQUENCE [LARGE SCALE GENOMIC DNA]</scope>
    <source>
        <strain evidence="8">AN4859/03</strain>
    </source>
</reference>
<evidence type="ECO:0000256" key="1">
    <source>
        <dbReference type="ARBA" id="ARBA00004141"/>
    </source>
</evidence>
<keyword evidence="5" id="KW-1003">Cell membrane</keyword>
<gene>
    <name evidence="7" type="ORF">BRSU_0411</name>
</gene>
<dbReference type="PROSITE" id="PS51012">
    <property type="entry name" value="ABC_TM2"/>
    <property type="match status" value="1"/>
</dbReference>
<evidence type="ECO:0000256" key="2">
    <source>
        <dbReference type="ARBA" id="ARBA00022692"/>
    </source>
</evidence>
<feature type="transmembrane region" description="Helical" evidence="5">
    <location>
        <begin position="158"/>
        <end position="177"/>
    </location>
</feature>
<feature type="domain" description="ABC transmembrane type-2" evidence="6">
    <location>
        <begin position="7"/>
        <end position="236"/>
    </location>
</feature>
<dbReference type="GO" id="GO:0140359">
    <property type="term" value="F:ABC-type transporter activity"/>
    <property type="evidence" value="ECO:0007669"/>
    <property type="project" value="InterPro"/>
</dbReference>
<dbReference type="AlphaFoldDB" id="A0A0G4K428"/>
<feature type="transmembrane region" description="Helical" evidence="5">
    <location>
        <begin position="208"/>
        <end position="230"/>
    </location>
</feature>
<dbReference type="Proteomes" id="UP000043763">
    <property type="component" value="Unassembled WGS sequence"/>
</dbReference>
<keyword evidence="8" id="KW-1185">Reference proteome</keyword>
<dbReference type="GeneID" id="63963506"/>
<dbReference type="EMBL" id="CVLB01000001">
    <property type="protein sequence ID" value="CRF31844.1"/>
    <property type="molecule type" value="Genomic_DNA"/>
</dbReference>
<evidence type="ECO:0000313" key="8">
    <source>
        <dbReference type="Proteomes" id="UP000043763"/>
    </source>
</evidence>